<accession>A0A317VW02</accession>
<dbReference type="Gene3D" id="2.60.40.150">
    <property type="entry name" value="C2 domain"/>
    <property type="match status" value="1"/>
</dbReference>
<name>A0A317VW02_9EURO</name>
<dbReference type="Proteomes" id="UP000246702">
    <property type="component" value="Unassembled WGS sequence"/>
</dbReference>
<feature type="compositionally biased region" description="Basic and acidic residues" evidence="1">
    <location>
        <begin position="533"/>
        <end position="549"/>
    </location>
</feature>
<feature type="compositionally biased region" description="Polar residues" evidence="1">
    <location>
        <begin position="414"/>
        <end position="423"/>
    </location>
</feature>
<dbReference type="PROSITE" id="PS50004">
    <property type="entry name" value="C2"/>
    <property type="match status" value="1"/>
</dbReference>
<feature type="compositionally biased region" description="Polar residues" evidence="1">
    <location>
        <begin position="558"/>
        <end position="574"/>
    </location>
</feature>
<dbReference type="GeneID" id="37110599"/>
<dbReference type="AlphaFoldDB" id="A0A317VW02"/>
<dbReference type="EMBL" id="MSFK01000026">
    <property type="protein sequence ID" value="PWY77162.1"/>
    <property type="molecule type" value="Genomic_DNA"/>
</dbReference>
<sequence>MEETQPRTRRRHPVDKYGPKFFDKSEHMQDRTAAMKAALNGDEPSRSEPAGGFDSTPYPYAPPGYTLKFTFHRGVNLPCADFGTFSSDPYIIAQLIVGLPQRHKQDPLLSFRTPTVRKNRDPIWDSEWVVANVPASGFQLKCHVYDEDAADHDDKLGNVYVEVDSVGEQWPGIKEQSFRVKKRMGSKRVYLFGNIAALASRRLDVGSHIVISVQCLGRTQSDEGAHVYTVGPNYWFKHFSPLIGRIAGTKDEIQSQNGKKKIITRYNFQAIQIQLKGPVPAELYHRYVEFKPFVAGMFTSHSLRGRILNRALHHQHERIYNFDKTTLNGQFPSPCIALTQKFLEFVHYAQGGRIFTYVITLDGQFRFTETGKEFGIDLLSKHTMHSDVSIYIAYSGEFFLRRLKHRHHRHSETTRNSGTSYSGDEQLEEPEISTDPTDYELFIDNDSGTYRPNAQYLPLLKRFISSNLPGLNVTTLDCRGDVVQMEALKNEQREFKKNEGNHMIFLQRSNSSSLSLSSSDEDELNERSGSQPKPRDSFTQKVHDMRDVKGQMMRWAQADNNDSPKNQESSSERQMTAAAKKAGSCKPAEENSVVE</sequence>
<dbReference type="Pfam" id="PF00168">
    <property type="entry name" value="C2"/>
    <property type="match status" value="1"/>
</dbReference>
<evidence type="ECO:0000259" key="2">
    <source>
        <dbReference type="PROSITE" id="PS50004"/>
    </source>
</evidence>
<evidence type="ECO:0000256" key="1">
    <source>
        <dbReference type="SAM" id="MobiDB-lite"/>
    </source>
</evidence>
<dbReference type="PANTHER" id="PTHR47800:SF5">
    <property type="entry name" value="FER-1-LIKE PROTEIN 6"/>
    <property type="match status" value="1"/>
</dbReference>
<dbReference type="OrthoDB" id="73919at2759"/>
<keyword evidence="4" id="KW-1185">Reference proteome</keyword>
<dbReference type="SUPFAM" id="SSF49562">
    <property type="entry name" value="C2 domain (Calcium/lipid-binding domain, CaLB)"/>
    <property type="match status" value="1"/>
</dbReference>
<organism evidence="3 4">
    <name type="scientific">Aspergillus sclerotioniger CBS 115572</name>
    <dbReference type="NCBI Taxonomy" id="1450535"/>
    <lineage>
        <taxon>Eukaryota</taxon>
        <taxon>Fungi</taxon>
        <taxon>Dikarya</taxon>
        <taxon>Ascomycota</taxon>
        <taxon>Pezizomycotina</taxon>
        <taxon>Eurotiomycetes</taxon>
        <taxon>Eurotiomycetidae</taxon>
        <taxon>Eurotiales</taxon>
        <taxon>Aspergillaceae</taxon>
        <taxon>Aspergillus</taxon>
        <taxon>Aspergillus subgen. Circumdati</taxon>
    </lineage>
</organism>
<dbReference type="STRING" id="1450535.A0A317VW02"/>
<proteinExistence type="predicted"/>
<dbReference type="GO" id="GO:0010628">
    <property type="term" value="P:positive regulation of gene expression"/>
    <property type="evidence" value="ECO:0007669"/>
    <property type="project" value="TreeGrafter"/>
</dbReference>
<feature type="domain" description="C2" evidence="2">
    <location>
        <begin position="45"/>
        <end position="178"/>
    </location>
</feature>
<feature type="compositionally biased region" description="Basic and acidic residues" evidence="1">
    <location>
        <begin position="14"/>
        <end position="30"/>
    </location>
</feature>
<evidence type="ECO:0000313" key="4">
    <source>
        <dbReference type="Proteomes" id="UP000246702"/>
    </source>
</evidence>
<feature type="region of interest" description="Disordered" evidence="1">
    <location>
        <begin position="1"/>
        <end position="56"/>
    </location>
</feature>
<dbReference type="RefSeq" id="XP_025464349.1">
    <property type="nucleotide sequence ID" value="XM_025608456.1"/>
</dbReference>
<dbReference type="InterPro" id="IPR000008">
    <property type="entry name" value="C2_dom"/>
</dbReference>
<gene>
    <name evidence="3" type="ORF">BO94DRAFT_472955</name>
</gene>
<feature type="region of interest" description="Disordered" evidence="1">
    <location>
        <begin position="409"/>
        <end position="432"/>
    </location>
</feature>
<dbReference type="InterPro" id="IPR035892">
    <property type="entry name" value="C2_domain_sf"/>
</dbReference>
<feature type="compositionally biased region" description="Low complexity" evidence="1">
    <location>
        <begin position="508"/>
        <end position="518"/>
    </location>
</feature>
<protein>
    <submittedName>
        <fullName evidence="3">C2 domain protein</fullName>
    </submittedName>
</protein>
<evidence type="ECO:0000313" key="3">
    <source>
        <dbReference type="EMBL" id="PWY77162.1"/>
    </source>
</evidence>
<dbReference type="SMART" id="SM00239">
    <property type="entry name" value="C2"/>
    <property type="match status" value="1"/>
</dbReference>
<feature type="region of interest" description="Disordered" evidence="1">
    <location>
        <begin position="499"/>
        <end position="595"/>
    </location>
</feature>
<comment type="caution">
    <text evidence="3">The sequence shown here is derived from an EMBL/GenBank/DDBJ whole genome shotgun (WGS) entry which is preliminary data.</text>
</comment>
<dbReference type="PANTHER" id="PTHR47800">
    <property type="entry name" value="C2 DOMAIN-CONTAINING PROTEIN"/>
    <property type="match status" value="1"/>
</dbReference>
<reference evidence="3 4" key="1">
    <citation type="submission" date="2016-12" db="EMBL/GenBank/DDBJ databases">
        <title>The genomes of Aspergillus section Nigri reveals drivers in fungal speciation.</title>
        <authorList>
            <consortium name="DOE Joint Genome Institute"/>
            <person name="Vesth T.C."/>
            <person name="Nybo J."/>
            <person name="Theobald S."/>
            <person name="Brandl J."/>
            <person name="Frisvad J.C."/>
            <person name="Nielsen K.F."/>
            <person name="Lyhne E.K."/>
            <person name="Kogle M.E."/>
            <person name="Kuo A."/>
            <person name="Riley R."/>
            <person name="Clum A."/>
            <person name="Nolan M."/>
            <person name="Lipzen A."/>
            <person name="Salamov A."/>
            <person name="Henrissat B."/>
            <person name="Wiebenga A."/>
            <person name="De Vries R.P."/>
            <person name="Grigoriev I.V."/>
            <person name="Mortensen U.H."/>
            <person name="Andersen M.R."/>
            <person name="Baker S.E."/>
        </authorList>
    </citation>
    <scope>NUCLEOTIDE SEQUENCE [LARGE SCALE GENOMIC DNA]</scope>
    <source>
        <strain evidence="3 4">CBS 115572</strain>
    </source>
</reference>